<dbReference type="GO" id="GO:0008233">
    <property type="term" value="F:peptidase activity"/>
    <property type="evidence" value="ECO:0007669"/>
    <property type="project" value="UniProtKB-KW"/>
</dbReference>
<dbReference type="GeneID" id="65069304"/>
<feature type="region of interest" description="Disordered" evidence="6">
    <location>
        <begin position="189"/>
        <end position="211"/>
    </location>
</feature>
<evidence type="ECO:0000256" key="1">
    <source>
        <dbReference type="ARBA" id="ARBA00022612"/>
    </source>
</evidence>
<evidence type="ECO:0000256" key="5">
    <source>
        <dbReference type="ARBA" id="ARBA00023045"/>
    </source>
</evidence>
<protein>
    <recommendedName>
        <fullName evidence="7">Prohead serine protease domain-containing protein</fullName>
    </recommendedName>
</protein>
<evidence type="ECO:0000313" key="9">
    <source>
        <dbReference type="Proteomes" id="UP000422944"/>
    </source>
</evidence>
<keyword evidence="5" id="KW-1273">Viral capsid maturation</keyword>
<dbReference type="Proteomes" id="UP000422944">
    <property type="component" value="Segment"/>
</dbReference>
<feature type="domain" description="Prohead serine protease" evidence="7">
    <location>
        <begin position="20"/>
        <end position="143"/>
    </location>
</feature>
<evidence type="ECO:0000256" key="4">
    <source>
        <dbReference type="ARBA" id="ARBA00022950"/>
    </source>
</evidence>
<organism evidence="8 9">
    <name type="scientific">Leuconostoc phage P965</name>
    <dbReference type="NCBI Taxonomy" id="2662299"/>
    <lineage>
        <taxon>Viruses</taxon>
        <taxon>Duplodnaviria</taxon>
        <taxon>Heunggongvirae</taxon>
        <taxon>Uroviricota</taxon>
        <taxon>Caudoviricetes</taxon>
        <taxon>Mccleskeyvirinae</taxon>
        <taxon>Limdunavirus</taxon>
        <taxon>Limdunavirus P965</taxon>
    </lineage>
</organism>
<keyword evidence="9" id="KW-1185">Reference proteome</keyword>
<evidence type="ECO:0000256" key="3">
    <source>
        <dbReference type="ARBA" id="ARBA00022801"/>
    </source>
</evidence>
<dbReference type="GO" id="GO:0046797">
    <property type="term" value="P:viral procapsid maturation"/>
    <property type="evidence" value="ECO:0007669"/>
    <property type="project" value="UniProtKB-KW"/>
</dbReference>
<name>A0A649V2E2_9CAUD</name>
<keyword evidence="2" id="KW-0645">Protease</keyword>
<keyword evidence="3" id="KW-0378">Hydrolase</keyword>
<keyword evidence="4" id="KW-0118">Viral capsid assembly</keyword>
<accession>A0A649V2E2</accession>
<dbReference type="InterPro" id="IPR054613">
    <property type="entry name" value="Peptidase_S78_dom"/>
</dbReference>
<dbReference type="Pfam" id="PF04586">
    <property type="entry name" value="Peptidase_S78"/>
    <property type="match status" value="1"/>
</dbReference>
<evidence type="ECO:0000259" key="7">
    <source>
        <dbReference type="Pfam" id="PF04586"/>
    </source>
</evidence>
<dbReference type="RefSeq" id="YP_010080344.1">
    <property type="nucleotide sequence ID" value="NC_054987.1"/>
</dbReference>
<evidence type="ECO:0000256" key="6">
    <source>
        <dbReference type="SAM" id="MobiDB-lite"/>
    </source>
</evidence>
<reference evidence="8 9" key="1">
    <citation type="submission" date="2019-10" db="EMBL/GenBank/DDBJ databases">
        <authorList>
            <person name="Brinks E."/>
        </authorList>
    </citation>
    <scope>NUCLEOTIDE SEQUENCE [LARGE SCALE GENOMIC DNA]</scope>
</reference>
<sequence length="242" mass="26232">MQTQATLITQAQTETNDGIIKGVANSLTRTRSGITVTQEAGKKVIGKKVPLLLSHDWSSMPIGEATMTSVDENGLAYSGSIFESVSNRQQILDGIHAGVLSVSIGFGVGEIDENNNIDDIDLLELSVTPVPADPKATITQSLEIIKQENITMADQEPVATPTDDKQPTIQDVLVAIADVKKDLEDFIKSQEPKDNQDKPDDSQPDNATESVDELVSFVKKLSVSDNMQALRLGKILKKFDKE</sequence>
<dbReference type="EMBL" id="MN552146">
    <property type="protein sequence ID" value="QGJ85059.1"/>
    <property type="molecule type" value="Genomic_DNA"/>
</dbReference>
<evidence type="ECO:0000313" key="8">
    <source>
        <dbReference type="EMBL" id="QGJ85059.1"/>
    </source>
</evidence>
<feature type="compositionally biased region" description="Basic and acidic residues" evidence="6">
    <location>
        <begin position="189"/>
        <end position="201"/>
    </location>
</feature>
<evidence type="ECO:0000256" key="2">
    <source>
        <dbReference type="ARBA" id="ARBA00022670"/>
    </source>
</evidence>
<proteinExistence type="predicted"/>
<dbReference type="GO" id="GO:0006508">
    <property type="term" value="P:proteolysis"/>
    <property type="evidence" value="ECO:0007669"/>
    <property type="project" value="UniProtKB-KW"/>
</dbReference>
<dbReference type="KEGG" id="vg:65069304"/>
<keyword evidence="1" id="KW-1188">Viral release from host cell</keyword>